<keyword evidence="8" id="KW-1185">Reference proteome</keyword>
<keyword evidence="1 5" id="KW-0732">Signal</keyword>
<dbReference type="Gene3D" id="2.60.120.200">
    <property type="match status" value="1"/>
</dbReference>
<feature type="chain" id="PRO_5044300728" description="Pentraxin (PTX) domain-containing protein" evidence="5">
    <location>
        <begin position="20"/>
        <end position="442"/>
    </location>
</feature>
<reference evidence="7 8" key="1">
    <citation type="submission" date="2020-06" db="EMBL/GenBank/DDBJ databases">
        <authorList>
            <consortium name="Wellcome Sanger Institute Data Sharing"/>
        </authorList>
    </citation>
    <scope>NUCLEOTIDE SEQUENCE [LARGE SCALE GENOMIC DNA]</scope>
</reference>
<evidence type="ECO:0000256" key="1">
    <source>
        <dbReference type="ARBA" id="ARBA00022729"/>
    </source>
</evidence>
<dbReference type="Ensembl" id="ENSDCDT00010054065.1">
    <property type="protein sequence ID" value="ENSDCDP00010043985.1"/>
    <property type="gene ID" value="ENSDCDG00010027323.1"/>
</dbReference>
<proteinExistence type="predicted"/>
<dbReference type="InterPro" id="IPR006558">
    <property type="entry name" value="LamG-like"/>
</dbReference>
<dbReference type="GO" id="GO:0045087">
    <property type="term" value="P:innate immune response"/>
    <property type="evidence" value="ECO:0007669"/>
    <property type="project" value="TreeGrafter"/>
</dbReference>
<dbReference type="GO" id="GO:0001849">
    <property type="term" value="F:complement component C1q complex binding"/>
    <property type="evidence" value="ECO:0007669"/>
    <property type="project" value="TreeGrafter"/>
</dbReference>
<keyword evidence="2" id="KW-1015">Disulfide bond</keyword>
<evidence type="ECO:0000313" key="8">
    <source>
        <dbReference type="Proteomes" id="UP000694580"/>
    </source>
</evidence>
<dbReference type="GeneTree" id="ENSGT01100000263515"/>
<organism evidence="7 8">
    <name type="scientific">Denticeps clupeoides</name>
    <name type="common">denticle herring</name>
    <dbReference type="NCBI Taxonomy" id="299321"/>
    <lineage>
        <taxon>Eukaryota</taxon>
        <taxon>Metazoa</taxon>
        <taxon>Chordata</taxon>
        <taxon>Craniata</taxon>
        <taxon>Vertebrata</taxon>
        <taxon>Euteleostomi</taxon>
        <taxon>Actinopterygii</taxon>
        <taxon>Neopterygii</taxon>
        <taxon>Teleostei</taxon>
        <taxon>Clupei</taxon>
        <taxon>Clupeiformes</taxon>
        <taxon>Denticipitoidei</taxon>
        <taxon>Denticipitidae</taxon>
        <taxon>Denticeps</taxon>
    </lineage>
</organism>
<dbReference type="InterPro" id="IPR030476">
    <property type="entry name" value="Pentaxin_CS"/>
</dbReference>
<comment type="caution">
    <text evidence="3">Lacks conserved residue(s) required for the propagation of feature annotation.</text>
</comment>
<feature type="signal peptide" evidence="5">
    <location>
        <begin position="1"/>
        <end position="19"/>
    </location>
</feature>
<feature type="domain" description="Pentraxin (PTX)" evidence="6">
    <location>
        <begin position="236"/>
        <end position="442"/>
    </location>
</feature>
<keyword evidence="4" id="KW-0175">Coiled coil</keyword>
<gene>
    <name evidence="7" type="primary">ptx3a</name>
</gene>
<dbReference type="PANTHER" id="PTHR46943:SF1">
    <property type="entry name" value="PENTRAXIN-RELATED PROTEIN PTX3"/>
    <property type="match status" value="1"/>
</dbReference>
<dbReference type="AlphaFoldDB" id="A0AAY4DEF5"/>
<evidence type="ECO:0000256" key="3">
    <source>
        <dbReference type="PROSITE-ProRule" id="PRU01172"/>
    </source>
</evidence>
<dbReference type="InterPro" id="IPR013320">
    <property type="entry name" value="ConA-like_dom_sf"/>
</dbReference>
<dbReference type="SUPFAM" id="SSF49899">
    <property type="entry name" value="Concanavalin A-like lectins/glucanases"/>
    <property type="match status" value="1"/>
</dbReference>
<dbReference type="Proteomes" id="UP000694580">
    <property type="component" value="Chromosome 19"/>
</dbReference>
<protein>
    <recommendedName>
        <fullName evidence="6">Pentraxin (PTX) domain-containing protein</fullName>
    </recommendedName>
</protein>
<dbReference type="PANTHER" id="PTHR46943">
    <property type="entry name" value="PENTRAXIN-RELATED PROTEIN PTX3"/>
    <property type="match status" value="1"/>
</dbReference>
<evidence type="ECO:0000313" key="7">
    <source>
        <dbReference type="Ensembl" id="ENSDCDP00010043985.1"/>
    </source>
</evidence>
<dbReference type="Pfam" id="PF00354">
    <property type="entry name" value="Pentaxin"/>
    <property type="match status" value="1"/>
</dbReference>
<reference evidence="7" key="2">
    <citation type="submission" date="2025-08" db="UniProtKB">
        <authorList>
            <consortium name="Ensembl"/>
        </authorList>
    </citation>
    <scope>IDENTIFICATION</scope>
</reference>
<evidence type="ECO:0000256" key="4">
    <source>
        <dbReference type="SAM" id="Coils"/>
    </source>
</evidence>
<dbReference type="GO" id="GO:0005615">
    <property type="term" value="C:extracellular space"/>
    <property type="evidence" value="ECO:0007669"/>
    <property type="project" value="TreeGrafter"/>
</dbReference>
<dbReference type="RefSeq" id="XP_028818207.1">
    <property type="nucleotide sequence ID" value="XM_028962374.1"/>
</dbReference>
<accession>A0AAY4DEF5</accession>
<dbReference type="SMART" id="SM00159">
    <property type="entry name" value="PTX"/>
    <property type="match status" value="1"/>
</dbReference>
<dbReference type="PROSITE" id="PS00289">
    <property type="entry name" value="PTX_1"/>
    <property type="match status" value="1"/>
</dbReference>
<sequence length="442" mass="48549">MRFLQMLVQVLCALTSTSGVVKLAYEDDAEDIDLNYGPSYFNEISEGEPQEVEPTPGPEPPCASTELSKWDKLFTMLENSQMKENMLLQYADEIVKVELQEVRTELLHFMAQYGSTCTGAVDGAGRRLATQVNLLLQQTVDQLRANRLPTGHLQEALVQQLLHASDNQTNRLATLERACLAGKGSDAKSFLSRTLMAADEGSSRLEKTLEKTLVELQAVRAQMDKNQRQNSLPSGCDGVLIFPMRSPRTYAEVKRQKRTLRAFTVCLWVRPTQLLNETVLLSYESFQNPYELQLLSSTDGSALFTVGGEAHLVEVPGAVGEGRWTHLCGTWSSEQGLASLWADGQKVASSPGVAEGHEMPAGGSMQLGQEASVNGLSFTVSSNLERAFTGKMTGVNMWDRILSPEEISQQAKWEGNGCGRYGNIVGWGITPIVLHGEAKLIF</sequence>
<name>A0AAY4DEF5_9TELE</name>
<dbReference type="InterPro" id="IPR058832">
    <property type="entry name" value="PTX3_N"/>
</dbReference>
<dbReference type="PRINTS" id="PR00895">
    <property type="entry name" value="PENTAXIN"/>
</dbReference>
<feature type="coiled-coil region" evidence="4">
    <location>
        <begin position="202"/>
        <end position="229"/>
    </location>
</feature>
<evidence type="ECO:0000256" key="2">
    <source>
        <dbReference type="ARBA" id="ARBA00023157"/>
    </source>
</evidence>
<dbReference type="PROSITE" id="PS51828">
    <property type="entry name" value="PTX_2"/>
    <property type="match status" value="1"/>
</dbReference>
<dbReference type="SMART" id="SM00560">
    <property type="entry name" value="LamGL"/>
    <property type="match status" value="1"/>
</dbReference>
<evidence type="ECO:0000256" key="5">
    <source>
        <dbReference type="SAM" id="SignalP"/>
    </source>
</evidence>
<dbReference type="InterPro" id="IPR001759">
    <property type="entry name" value="PTX_dom"/>
</dbReference>
<dbReference type="Pfam" id="PF26206">
    <property type="entry name" value="PTX3_N"/>
    <property type="match status" value="1"/>
</dbReference>
<dbReference type="GeneID" id="114769399"/>
<reference evidence="7" key="3">
    <citation type="submission" date="2025-09" db="UniProtKB">
        <authorList>
            <consortium name="Ensembl"/>
        </authorList>
    </citation>
    <scope>IDENTIFICATION</scope>
</reference>
<dbReference type="InterPro" id="IPR042837">
    <property type="entry name" value="PTX3"/>
</dbReference>
<evidence type="ECO:0000259" key="6">
    <source>
        <dbReference type="PROSITE" id="PS51828"/>
    </source>
</evidence>